<keyword evidence="2" id="KW-1133">Transmembrane helix</keyword>
<dbReference type="Proteomes" id="UP000886822">
    <property type="component" value="Unassembled WGS sequence"/>
</dbReference>
<evidence type="ECO:0000313" key="4">
    <source>
        <dbReference type="Proteomes" id="UP000886822"/>
    </source>
</evidence>
<keyword evidence="2" id="KW-0472">Membrane</keyword>
<dbReference type="AlphaFoldDB" id="A0A9D1QQA8"/>
<protein>
    <submittedName>
        <fullName evidence="3">Uncharacterized protein</fullName>
    </submittedName>
</protein>
<reference evidence="3" key="2">
    <citation type="submission" date="2021-04" db="EMBL/GenBank/DDBJ databases">
        <authorList>
            <person name="Gilroy R."/>
        </authorList>
    </citation>
    <scope>NUCLEOTIDE SEQUENCE</scope>
    <source>
        <strain evidence="3">CHK173-259</strain>
    </source>
</reference>
<sequence length="130" mass="15189">MNDWLKANLSAMFAGFVTLVTVILETRRSTRHENNEAKTEQDKMQQYILKTVRDENANWQSRYSDLEDKYTTMGNEYDDFQDKHHQIVGRLQEQVALLTKENAGLREKNAALKQENAAYRNRYGTIKGDN</sequence>
<evidence type="ECO:0000313" key="3">
    <source>
        <dbReference type="EMBL" id="HIW70996.1"/>
    </source>
</evidence>
<feature type="coiled-coil region" evidence="1">
    <location>
        <begin position="49"/>
        <end position="122"/>
    </location>
</feature>
<keyword evidence="2" id="KW-0812">Transmembrane</keyword>
<dbReference type="EMBL" id="DXGJ01000002">
    <property type="protein sequence ID" value="HIW70996.1"/>
    <property type="molecule type" value="Genomic_DNA"/>
</dbReference>
<dbReference type="Gene3D" id="1.20.5.340">
    <property type="match status" value="1"/>
</dbReference>
<evidence type="ECO:0000256" key="1">
    <source>
        <dbReference type="SAM" id="Coils"/>
    </source>
</evidence>
<feature type="transmembrane region" description="Helical" evidence="2">
    <location>
        <begin position="6"/>
        <end position="24"/>
    </location>
</feature>
<reference evidence="3" key="1">
    <citation type="journal article" date="2021" name="PeerJ">
        <title>Extensive microbial diversity within the chicken gut microbiome revealed by metagenomics and culture.</title>
        <authorList>
            <person name="Gilroy R."/>
            <person name="Ravi A."/>
            <person name="Getino M."/>
            <person name="Pursley I."/>
            <person name="Horton D.L."/>
            <person name="Alikhan N.F."/>
            <person name="Baker D."/>
            <person name="Gharbi K."/>
            <person name="Hall N."/>
            <person name="Watson M."/>
            <person name="Adriaenssens E.M."/>
            <person name="Foster-Nyarko E."/>
            <person name="Jarju S."/>
            <person name="Secka A."/>
            <person name="Antonio M."/>
            <person name="Oren A."/>
            <person name="Chaudhuri R.R."/>
            <person name="La Ragione R."/>
            <person name="Hildebrand F."/>
            <person name="Pallen M.J."/>
        </authorList>
    </citation>
    <scope>NUCLEOTIDE SEQUENCE</scope>
    <source>
        <strain evidence="3">CHK173-259</strain>
    </source>
</reference>
<organism evidence="3 4">
    <name type="scientific">Candidatus Levilactobacillus faecigallinarum</name>
    <dbReference type="NCBI Taxonomy" id="2838638"/>
    <lineage>
        <taxon>Bacteria</taxon>
        <taxon>Bacillati</taxon>
        <taxon>Bacillota</taxon>
        <taxon>Bacilli</taxon>
        <taxon>Lactobacillales</taxon>
        <taxon>Lactobacillaceae</taxon>
        <taxon>Levilactobacillus</taxon>
    </lineage>
</organism>
<proteinExistence type="predicted"/>
<accession>A0A9D1QQA8</accession>
<keyword evidence="1" id="KW-0175">Coiled coil</keyword>
<evidence type="ECO:0000256" key="2">
    <source>
        <dbReference type="SAM" id="Phobius"/>
    </source>
</evidence>
<name>A0A9D1QQA8_9LACO</name>
<comment type="caution">
    <text evidence="3">The sequence shown here is derived from an EMBL/GenBank/DDBJ whole genome shotgun (WGS) entry which is preliminary data.</text>
</comment>
<gene>
    <name evidence="3" type="ORF">H9875_00065</name>
</gene>